<feature type="binding site" evidence="3">
    <location>
        <position position="203"/>
    </location>
    <ligand>
        <name>a divalent metal cation</name>
        <dbReference type="ChEBI" id="CHEBI:60240"/>
        <label>1</label>
    </ligand>
</feature>
<dbReference type="PANTHER" id="PTHR46124">
    <property type="entry name" value="D-AMINOACYL-TRNA DEACYLASE"/>
    <property type="match status" value="1"/>
</dbReference>
<dbReference type="CDD" id="cd01310">
    <property type="entry name" value="TatD_DNAse"/>
    <property type="match status" value="1"/>
</dbReference>
<reference evidence="4" key="1">
    <citation type="submission" date="2020-09" db="EMBL/GenBank/DDBJ databases">
        <title>New species isolated from human feces.</title>
        <authorList>
            <person name="Kitahara M."/>
            <person name="Shigeno Y."/>
            <person name="Shime M."/>
            <person name="Matsumoto Y."/>
            <person name="Nakamura S."/>
            <person name="Motooka D."/>
            <person name="Fukuoka S."/>
            <person name="Nishikawa H."/>
            <person name="Benno Y."/>
        </authorList>
    </citation>
    <scope>NUCLEOTIDE SEQUENCE</scope>
    <source>
        <strain evidence="4">MM59</strain>
    </source>
</reference>
<sequence length="255" mass="28449">MPIFDTHAHYDSGAFNADRDAVLAALPAAGVTLVVNPGCDLESSRQAVALAERFPHVYAAVGIHPSDCGGCGETEFEELKALCRHEKVVAIGEIGLDYYWQDNPPREFQQMVFRRQIELALALDLPIIVHDREAHGDSLALVLEYPALRGVFHCFSGSPEMAEALIKRGWYLGIDGPITYKNARRAPEVAEVIPLERIVVETDAPYLTPEPFRGKRNDSRYLPYVIEKMARWKGVTPEELTEITFANGKRLFGLE</sequence>
<dbReference type="GO" id="GO:0005829">
    <property type="term" value="C:cytosol"/>
    <property type="evidence" value="ECO:0007669"/>
    <property type="project" value="TreeGrafter"/>
</dbReference>
<gene>
    <name evidence="4" type="ORF">MM59RIKEN_14270</name>
</gene>
<dbReference type="NCBIfam" id="TIGR00010">
    <property type="entry name" value="YchF/TatD family DNA exonuclease"/>
    <property type="match status" value="1"/>
</dbReference>
<evidence type="ECO:0000256" key="2">
    <source>
        <dbReference type="ARBA" id="ARBA00022801"/>
    </source>
</evidence>
<dbReference type="InterPro" id="IPR001130">
    <property type="entry name" value="TatD-like"/>
</dbReference>
<proteinExistence type="predicted"/>
<evidence type="ECO:0000313" key="4">
    <source>
        <dbReference type="EMBL" id="BCK84108.1"/>
    </source>
</evidence>
<dbReference type="SUPFAM" id="SSF51556">
    <property type="entry name" value="Metallo-dependent hydrolases"/>
    <property type="match status" value="1"/>
</dbReference>
<feature type="binding site" evidence="3">
    <location>
        <position position="93"/>
    </location>
    <ligand>
        <name>a divalent metal cation</name>
        <dbReference type="ChEBI" id="CHEBI:60240"/>
        <label>1</label>
    </ligand>
</feature>
<dbReference type="RefSeq" id="WP_213542997.1">
    <property type="nucleotide sequence ID" value="NZ_AP023420.1"/>
</dbReference>
<dbReference type="GO" id="GO:0046872">
    <property type="term" value="F:metal ion binding"/>
    <property type="evidence" value="ECO:0007669"/>
    <property type="project" value="UniProtKB-KW"/>
</dbReference>
<dbReference type="Proteomes" id="UP000679848">
    <property type="component" value="Chromosome"/>
</dbReference>
<dbReference type="AlphaFoldDB" id="A0A810Q742"/>
<dbReference type="InterPro" id="IPR015991">
    <property type="entry name" value="TatD/YcfH-like"/>
</dbReference>
<dbReference type="PANTHER" id="PTHR46124:SF2">
    <property type="entry name" value="D-AMINOACYL-TRNA DEACYLASE"/>
    <property type="match status" value="1"/>
</dbReference>
<dbReference type="KEGG" id="pfaa:MM59RIKEN_14270"/>
<evidence type="ECO:0000313" key="5">
    <source>
        <dbReference type="Proteomes" id="UP000679848"/>
    </source>
</evidence>
<dbReference type="EMBL" id="AP023420">
    <property type="protein sequence ID" value="BCK84108.1"/>
    <property type="molecule type" value="Genomic_DNA"/>
</dbReference>
<dbReference type="FunFam" id="3.20.20.140:FF:000005">
    <property type="entry name" value="TatD family hydrolase"/>
    <property type="match status" value="1"/>
</dbReference>
<dbReference type="Pfam" id="PF01026">
    <property type="entry name" value="TatD_DNase"/>
    <property type="match status" value="1"/>
</dbReference>
<evidence type="ECO:0000256" key="1">
    <source>
        <dbReference type="ARBA" id="ARBA00022723"/>
    </source>
</evidence>
<keyword evidence="2 4" id="KW-0378">Hydrolase</keyword>
<keyword evidence="1 3" id="KW-0479">Metal-binding</keyword>
<feature type="binding site" evidence="3">
    <location>
        <position position="7"/>
    </location>
    <ligand>
        <name>a divalent metal cation</name>
        <dbReference type="ChEBI" id="CHEBI:60240"/>
        <label>1</label>
    </ligand>
</feature>
<dbReference type="GO" id="GO:0016788">
    <property type="term" value="F:hydrolase activity, acting on ester bonds"/>
    <property type="evidence" value="ECO:0007669"/>
    <property type="project" value="InterPro"/>
</dbReference>
<organism evidence="4 5">
    <name type="scientific">Pusillibacter faecalis</name>
    <dbReference type="NCBI Taxonomy" id="2714358"/>
    <lineage>
        <taxon>Bacteria</taxon>
        <taxon>Bacillati</taxon>
        <taxon>Bacillota</taxon>
        <taxon>Clostridia</taxon>
        <taxon>Eubacteriales</taxon>
        <taxon>Oscillospiraceae</taxon>
        <taxon>Pusillibacter</taxon>
    </lineage>
</organism>
<dbReference type="InterPro" id="IPR032466">
    <property type="entry name" value="Metal_Hydrolase"/>
</dbReference>
<feature type="binding site" evidence="3">
    <location>
        <position position="130"/>
    </location>
    <ligand>
        <name>a divalent metal cation</name>
        <dbReference type="ChEBI" id="CHEBI:60240"/>
        <label>2</label>
    </ligand>
</feature>
<dbReference type="PIRSF" id="PIRSF005902">
    <property type="entry name" value="DNase_TatD"/>
    <property type="match status" value="1"/>
</dbReference>
<evidence type="ECO:0000256" key="3">
    <source>
        <dbReference type="PIRSR" id="PIRSR005902-1"/>
    </source>
</evidence>
<feature type="binding site" evidence="3">
    <location>
        <position position="153"/>
    </location>
    <ligand>
        <name>a divalent metal cation</name>
        <dbReference type="ChEBI" id="CHEBI:60240"/>
        <label>2</label>
    </ligand>
</feature>
<dbReference type="GO" id="GO:0004536">
    <property type="term" value="F:DNA nuclease activity"/>
    <property type="evidence" value="ECO:0007669"/>
    <property type="project" value="InterPro"/>
</dbReference>
<accession>A0A810Q742</accession>
<dbReference type="InterPro" id="IPR018228">
    <property type="entry name" value="DNase_TatD-rel_CS"/>
</dbReference>
<feature type="binding site" evidence="3">
    <location>
        <position position="9"/>
    </location>
    <ligand>
        <name>a divalent metal cation</name>
        <dbReference type="ChEBI" id="CHEBI:60240"/>
        <label>1</label>
    </ligand>
</feature>
<dbReference type="Gene3D" id="3.20.20.140">
    <property type="entry name" value="Metal-dependent hydrolases"/>
    <property type="match status" value="1"/>
</dbReference>
<protein>
    <submittedName>
        <fullName evidence="4">Hydrolase TatD</fullName>
    </submittedName>
</protein>
<dbReference type="PROSITE" id="PS01091">
    <property type="entry name" value="TATD_3"/>
    <property type="match status" value="1"/>
</dbReference>
<name>A0A810Q742_9FIRM</name>
<keyword evidence="5" id="KW-1185">Reference proteome</keyword>